<dbReference type="AlphaFoldDB" id="A0A136J1A1"/>
<feature type="compositionally biased region" description="Acidic residues" evidence="1">
    <location>
        <begin position="106"/>
        <end position="129"/>
    </location>
</feature>
<feature type="compositionally biased region" description="Acidic residues" evidence="1">
    <location>
        <begin position="54"/>
        <end position="69"/>
    </location>
</feature>
<accession>A0A136J1A1</accession>
<proteinExistence type="predicted"/>
<reference evidence="3" key="1">
    <citation type="submission" date="2016-02" db="EMBL/GenBank/DDBJ databases">
        <title>Draft genome sequence of Microdochium bolleyi, a fungal endophyte of beachgrass.</title>
        <authorList>
            <consortium name="DOE Joint Genome Institute"/>
            <person name="David A.S."/>
            <person name="May G."/>
            <person name="Haridas S."/>
            <person name="Lim J."/>
            <person name="Wang M."/>
            <person name="Labutti K."/>
            <person name="Lipzen A."/>
            <person name="Barry K."/>
            <person name="Grigoriev I.V."/>
        </authorList>
    </citation>
    <scope>NUCLEOTIDE SEQUENCE [LARGE SCALE GENOMIC DNA]</scope>
    <source>
        <strain evidence="3">J235TASD1</strain>
    </source>
</reference>
<evidence type="ECO:0000256" key="1">
    <source>
        <dbReference type="SAM" id="MobiDB-lite"/>
    </source>
</evidence>
<evidence type="ECO:0000313" key="2">
    <source>
        <dbReference type="EMBL" id="KXJ90883.1"/>
    </source>
</evidence>
<feature type="non-terminal residue" evidence="2">
    <location>
        <position position="168"/>
    </location>
</feature>
<dbReference type="EMBL" id="KQ964251">
    <property type="protein sequence ID" value="KXJ90883.1"/>
    <property type="molecule type" value="Genomic_DNA"/>
</dbReference>
<name>A0A136J1A1_9PEZI</name>
<feature type="region of interest" description="Disordered" evidence="1">
    <location>
        <begin position="1"/>
        <end position="129"/>
    </location>
</feature>
<dbReference type="Proteomes" id="UP000070501">
    <property type="component" value="Unassembled WGS sequence"/>
</dbReference>
<feature type="compositionally biased region" description="Acidic residues" evidence="1">
    <location>
        <begin position="85"/>
        <end position="96"/>
    </location>
</feature>
<protein>
    <submittedName>
        <fullName evidence="2">Uncharacterized protein</fullName>
    </submittedName>
</protein>
<evidence type="ECO:0000313" key="3">
    <source>
        <dbReference type="Proteomes" id="UP000070501"/>
    </source>
</evidence>
<dbReference type="STRING" id="196109.A0A136J1A1"/>
<gene>
    <name evidence="2" type="ORF">Micbo1qcDRAFT_163541</name>
</gene>
<organism evidence="2 3">
    <name type="scientific">Microdochium bolleyi</name>
    <dbReference type="NCBI Taxonomy" id="196109"/>
    <lineage>
        <taxon>Eukaryota</taxon>
        <taxon>Fungi</taxon>
        <taxon>Dikarya</taxon>
        <taxon>Ascomycota</taxon>
        <taxon>Pezizomycotina</taxon>
        <taxon>Sordariomycetes</taxon>
        <taxon>Xylariomycetidae</taxon>
        <taxon>Xylariales</taxon>
        <taxon>Microdochiaceae</taxon>
        <taxon>Microdochium</taxon>
    </lineage>
</organism>
<dbReference type="InParanoid" id="A0A136J1A1"/>
<keyword evidence="3" id="KW-1185">Reference proteome</keyword>
<sequence>MAGSVKAPNFGRPKPSANRSPSVKSHKAPLGRSIRSARGSTTRQPSSLSRQYFADDDDEDEGLDEEQEIQQELPPSRPGTFGINYDDESDGEDTENGNDTLQLDHDEYEDAEGEDDYEGQDEVMDEDAEAEYDIEEDLLREIASVDPYNGDLNDVQEDVMMLATPAAD</sequence>
<feature type="compositionally biased region" description="Polar residues" evidence="1">
    <location>
        <begin position="38"/>
        <end position="50"/>
    </location>
</feature>